<feature type="compositionally biased region" description="Polar residues" evidence="1">
    <location>
        <begin position="33"/>
        <end position="46"/>
    </location>
</feature>
<organism evidence="2 3">
    <name type="scientific">Cyberlindnera jadinii (strain ATCC 18201 / CBS 1600 / BCRC 20928 / JCM 3617 / NBRC 0987 / NRRL Y-1542)</name>
    <name type="common">Torula yeast</name>
    <name type="synonym">Candida utilis</name>
    <dbReference type="NCBI Taxonomy" id="983966"/>
    <lineage>
        <taxon>Eukaryota</taxon>
        <taxon>Fungi</taxon>
        <taxon>Dikarya</taxon>
        <taxon>Ascomycota</taxon>
        <taxon>Saccharomycotina</taxon>
        <taxon>Saccharomycetes</taxon>
        <taxon>Phaffomycetales</taxon>
        <taxon>Phaffomycetaceae</taxon>
        <taxon>Cyberlindnera</taxon>
    </lineage>
</organism>
<evidence type="ECO:0000256" key="1">
    <source>
        <dbReference type="SAM" id="MobiDB-lite"/>
    </source>
</evidence>
<dbReference type="EMBL" id="KV453934">
    <property type="protein sequence ID" value="ODV72569.1"/>
    <property type="molecule type" value="Genomic_DNA"/>
</dbReference>
<sequence>MRCVYILVAVPPANHVRCNLPRHGSHSYKPTLLRTQGSDTPTSSAHSQSPRNQSIPPPPPQGTSAYQPSPAAARSQSFGGSGPN</sequence>
<evidence type="ECO:0000313" key="3">
    <source>
        <dbReference type="Proteomes" id="UP000094389"/>
    </source>
</evidence>
<feature type="region of interest" description="Disordered" evidence="1">
    <location>
        <begin position="16"/>
        <end position="84"/>
    </location>
</feature>
<protein>
    <submittedName>
        <fullName evidence="2">Uncharacterized protein</fullName>
    </submittedName>
</protein>
<evidence type="ECO:0000313" key="2">
    <source>
        <dbReference type="EMBL" id="ODV72569.1"/>
    </source>
</evidence>
<accession>A0A1E4RZ98</accession>
<dbReference type="GeneID" id="30990885"/>
<dbReference type="RefSeq" id="XP_020069608.1">
    <property type="nucleotide sequence ID" value="XM_020216489.1"/>
</dbReference>
<dbReference type="AlphaFoldDB" id="A0A1E4RZ98"/>
<proteinExistence type="predicted"/>
<gene>
    <name evidence="2" type="ORF">CYBJADRAFT_17364</name>
</gene>
<name>A0A1E4RZ98_CYBJN</name>
<keyword evidence="3" id="KW-1185">Reference proteome</keyword>
<reference evidence="2 3" key="1">
    <citation type="journal article" date="2016" name="Proc. Natl. Acad. Sci. U.S.A.">
        <title>Comparative genomics of biotechnologically important yeasts.</title>
        <authorList>
            <person name="Riley R."/>
            <person name="Haridas S."/>
            <person name="Wolfe K.H."/>
            <person name="Lopes M.R."/>
            <person name="Hittinger C.T."/>
            <person name="Goeker M."/>
            <person name="Salamov A.A."/>
            <person name="Wisecaver J.H."/>
            <person name="Long T.M."/>
            <person name="Calvey C.H."/>
            <person name="Aerts A.L."/>
            <person name="Barry K.W."/>
            <person name="Choi C."/>
            <person name="Clum A."/>
            <person name="Coughlan A.Y."/>
            <person name="Deshpande S."/>
            <person name="Douglass A.P."/>
            <person name="Hanson S.J."/>
            <person name="Klenk H.-P."/>
            <person name="LaButti K.M."/>
            <person name="Lapidus A."/>
            <person name="Lindquist E.A."/>
            <person name="Lipzen A.M."/>
            <person name="Meier-Kolthoff J.P."/>
            <person name="Ohm R.A."/>
            <person name="Otillar R.P."/>
            <person name="Pangilinan J.L."/>
            <person name="Peng Y."/>
            <person name="Rokas A."/>
            <person name="Rosa C.A."/>
            <person name="Scheuner C."/>
            <person name="Sibirny A.A."/>
            <person name="Slot J.C."/>
            <person name="Stielow J.B."/>
            <person name="Sun H."/>
            <person name="Kurtzman C.P."/>
            <person name="Blackwell M."/>
            <person name="Grigoriev I.V."/>
            <person name="Jeffries T.W."/>
        </authorList>
    </citation>
    <scope>NUCLEOTIDE SEQUENCE [LARGE SCALE GENOMIC DNA]</scope>
    <source>
        <strain evidence="3">ATCC 18201 / CBS 1600 / BCRC 20928 / JCM 3617 / NBRC 0987 / NRRL Y-1542</strain>
    </source>
</reference>
<dbReference type="Proteomes" id="UP000094389">
    <property type="component" value="Unassembled WGS sequence"/>
</dbReference>